<feature type="domain" description="SCP" evidence="1">
    <location>
        <begin position="1"/>
        <end position="28"/>
    </location>
</feature>
<proteinExistence type="predicted"/>
<dbReference type="AlphaFoldDB" id="A0A2A6D0R3"/>
<dbReference type="InterPro" id="IPR014044">
    <property type="entry name" value="CAP_dom"/>
</dbReference>
<dbReference type="Gene3D" id="3.40.33.10">
    <property type="entry name" value="CAP"/>
    <property type="match status" value="1"/>
</dbReference>
<dbReference type="OrthoDB" id="5874910at2759"/>
<evidence type="ECO:0000313" key="3">
    <source>
        <dbReference type="Proteomes" id="UP000005239"/>
    </source>
</evidence>
<reference evidence="2" key="2">
    <citation type="submission" date="2022-06" db="UniProtKB">
        <authorList>
            <consortium name="EnsemblMetazoa"/>
        </authorList>
    </citation>
    <scope>IDENTIFICATION</scope>
    <source>
        <strain evidence="2">PS312</strain>
    </source>
</reference>
<sequence>MAWAKSTKLGCGMKLCDGDKKVLVVCQYIDAGNFMNQNTYDEDQLDAWIKLSHIIMLKLSLIVTNERYVERRDEHEM</sequence>
<dbReference type="Proteomes" id="UP000005239">
    <property type="component" value="Unassembled WGS sequence"/>
</dbReference>
<reference evidence="3" key="1">
    <citation type="journal article" date="2008" name="Nat. Genet.">
        <title>The Pristionchus pacificus genome provides a unique perspective on nematode lifestyle and parasitism.</title>
        <authorList>
            <person name="Dieterich C."/>
            <person name="Clifton S.W."/>
            <person name="Schuster L.N."/>
            <person name="Chinwalla A."/>
            <person name="Delehaunty K."/>
            <person name="Dinkelacker I."/>
            <person name="Fulton L."/>
            <person name="Fulton R."/>
            <person name="Godfrey J."/>
            <person name="Minx P."/>
            <person name="Mitreva M."/>
            <person name="Roeseler W."/>
            <person name="Tian H."/>
            <person name="Witte H."/>
            <person name="Yang S.P."/>
            <person name="Wilson R.K."/>
            <person name="Sommer R.J."/>
        </authorList>
    </citation>
    <scope>NUCLEOTIDE SEQUENCE [LARGE SCALE GENOMIC DNA]</scope>
    <source>
        <strain evidence="3">PS312</strain>
    </source>
</reference>
<dbReference type="InterPro" id="IPR035940">
    <property type="entry name" value="CAP_sf"/>
</dbReference>
<evidence type="ECO:0000259" key="1">
    <source>
        <dbReference type="Pfam" id="PF00188"/>
    </source>
</evidence>
<protein>
    <recommendedName>
        <fullName evidence="1">SCP domain-containing protein</fullName>
    </recommendedName>
</protein>
<dbReference type="Pfam" id="PF00188">
    <property type="entry name" value="CAP"/>
    <property type="match status" value="1"/>
</dbReference>
<dbReference type="SUPFAM" id="SSF55797">
    <property type="entry name" value="PR-1-like"/>
    <property type="match status" value="1"/>
</dbReference>
<name>A0A2A6D0R3_PRIPA</name>
<keyword evidence="3" id="KW-1185">Reference proteome</keyword>
<accession>A0A2A6D0R3</accession>
<gene>
    <name evidence="2" type="primary">WBGene00095165</name>
</gene>
<evidence type="ECO:0000313" key="2">
    <source>
        <dbReference type="EnsemblMetazoa" id="PPA05611.1"/>
    </source>
</evidence>
<accession>A0A8R1Y5I2</accession>
<dbReference type="EnsemblMetazoa" id="PPA05611.1">
    <property type="protein sequence ID" value="PPA05611.1"/>
    <property type="gene ID" value="WBGene00095165"/>
</dbReference>
<organism evidence="2 3">
    <name type="scientific">Pristionchus pacificus</name>
    <name type="common">Parasitic nematode worm</name>
    <dbReference type="NCBI Taxonomy" id="54126"/>
    <lineage>
        <taxon>Eukaryota</taxon>
        <taxon>Metazoa</taxon>
        <taxon>Ecdysozoa</taxon>
        <taxon>Nematoda</taxon>
        <taxon>Chromadorea</taxon>
        <taxon>Rhabditida</taxon>
        <taxon>Rhabditina</taxon>
        <taxon>Diplogasteromorpha</taxon>
        <taxon>Diplogasteroidea</taxon>
        <taxon>Neodiplogasteridae</taxon>
        <taxon>Pristionchus</taxon>
    </lineage>
</organism>